<dbReference type="Gramene" id="KQL10562">
    <property type="protein sequence ID" value="KQL10562"/>
    <property type="gene ID" value="SETIT_007213mg"/>
</dbReference>
<dbReference type="Proteomes" id="UP000004995">
    <property type="component" value="Unassembled WGS sequence"/>
</dbReference>
<reference evidence="3" key="1">
    <citation type="journal article" date="2012" name="Nat. Biotechnol.">
        <title>Reference genome sequence of the model plant Setaria.</title>
        <authorList>
            <person name="Bennetzen J.L."/>
            <person name="Schmutz J."/>
            <person name="Wang H."/>
            <person name="Percifield R."/>
            <person name="Hawkins J."/>
            <person name="Pontaroli A.C."/>
            <person name="Estep M."/>
            <person name="Feng L."/>
            <person name="Vaughn J.N."/>
            <person name="Grimwood J."/>
            <person name="Jenkins J."/>
            <person name="Barry K."/>
            <person name="Lindquist E."/>
            <person name="Hellsten U."/>
            <person name="Deshpande S."/>
            <person name="Wang X."/>
            <person name="Wu X."/>
            <person name="Mitros T."/>
            <person name="Triplett J."/>
            <person name="Yang X."/>
            <person name="Ye C.Y."/>
            <person name="Mauro-Herrera M."/>
            <person name="Wang L."/>
            <person name="Li P."/>
            <person name="Sharma M."/>
            <person name="Sharma R."/>
            <person name="Ronald P.C."/>
            <person name="Panaud O."/>
            <person name="Kellogg E.A."/>
            <person name="Brutnell T.P."/>
            <person name="Doust A.N."/>
            <person name="Tuskan G.A."/>
            <person name="Rokhsar D."/>
            <person name="Devos K.M."/>
        </authorList>
    </citation>
    <scope>NUCLEOTIDE SEQUENCE [LARGE SCALE GENOMIC DNA]</scope>
    <source>
        <strain evidence="3">cv. Yugu1</strain>
    </source>
</reference>
<reference evidence="2" key="2">
    <citation type="submission" date="2018-08" db="UniProtKB">
        <authorList>
            <consortium name="EnsemblPlants"/>
        </authorList>
    </citation>
    <scope>IDENTIFICATION</scope>
    <source>
        <strain evidence="2">Yugu1</strain>
    </source>
</reference>
<dbReference type="HOGENOM" id="CLU_1196608_0_0_1"/>
<feature type="region of interest" description="Disordered" evidence="1">
    <location>
        <begin position="142"/>
        <end position="221"/>
    </location>
</feature>
<feature type="compositionally biased region" description="Low complexity" evidence="1">
    <location>
        <begin position="142"/>
        <end position="153"/>
    </location>
</feature>
<accession>K3XZ55</accession>
<evidence type="ECO:0000313" key="3">
    <source>
        <dbReference type="Proteomes" id="UP000004995"/>
    </source>
</evidence>
<dbReference type="EMBL" id="AGNK02002431">
    <property type="status" value="NOT_ANNOTATED_CDS"/>
    <property type="molecule type" value="Genomic_DNA"/>
</dbReference>
<dbReference type="EnsemblPlants" id="KQL10562">
    <property type="protein sequence ID" value="KQL10562"/>
    <property type="gene ID" value="SETIT_007213mg"/>
</dbReference>
<feature type="compositionally biased region" description="Basic residues" evidence="1">
    <location>
        <begin position="168"/>
        <end position="177"/>
    </location>
</feature>
<evidence type="ECO:0000313" key="2">
    <source>
        <dbReference type="EnsemblPlants" id="KQL10562"/>
    </source>
</evidence>
<sequence length="232" mass="24588">MGVGWSAADRCVGHRDLAARQRAAGTCAGARRLGTRRSADESCAGERGLPSTRMAAYTRHLHKTKPANSGDGPTTIHCLVLTLNTQSVAPAAAHAVEGARDHHLLAAADADGARRAGLEPRRVRPTSRHPRRVPIHSIMAFPRCTTRGPGPRRAQPTAAPGRAPASSRHARWGRTTRRSQAPAPEAWAEGGTGAGEPYLGAARPRPPAWETVRGRRSSGESRILGQVANLGF</sequence>
<evidence type="ECO:0000256" key="1">
    <source>
        <dbReference type="SAM" id="MobiDB-lite"/>
    </source>
</evidence>
<dbReference type="InParanoid" id="K3XZ55"/>
<protein>
    <submittedName>
        <fullName evidence="2">Uncharacterized protein</fullName>
    </submittedName>
</protein>
<keyword evidence="3" id="KW-1185">Reference proteome</keyword>
<dbReference type="AlphaFoldDB" id="K3XZ55"/>
<organism evidence="2 3">
    <name type="scientific">Setaria italica</name>
    <name type="common">Foxtail millet</name>
    <name type="synonym">Panicum italicum</name>
    <dbReference type="NCBI Taxonomy" id="4555"/>
    <lineage>
        <taxon>Eukaryota</taxon>
        <taxon>Viridiplantae</taxon>
        <taxon>Streptophyta</taxon>
        <taxon>Embryophyta</taxon>
        <taxon>Tracheophyta</taxon>
        <taxon>Spermatophyta</taxon>
        <taxon>Magnoliopsida</taxon>
        <taxon>Liliopsida</taxon>
        <taxon>Poales</taxon>
        <taxon>Poaceae</taxon>
        <taxon>PACMAD clade</taxon>
        <taxon>Panicoideae</taxon>
        <taxon>Panicodae</taxon>
        <taxon>Paniceae</taxon>
        <taxon>Cenchrinae</taxon>
        <taxon>Setaria</taxon>
    </lineage>
</organism>
<name>K3XZ55_SETIT</name>
<proteinExistence type="predicted"/>